<dbReference type="EC" id="2.7.13.3" evidence="2"/>
<evidence type="ECO:0000256" key="2">
    <source>
        <dbReference type="ARBA" id="ARBA00012438"/>
    </source>
</evidence>
<dbReference type="PROSITE" id="PS50109">
    <property type="entry name" value="HIS_KIN"/>
    <property type="match status" value="1"/>
</dbReference>
<dbReference type="CDD" id="cd00082">
    <property type="entry name" value="HisKA"/>
    <property type="match status" value="1"/>
</dbReference>
<keyword evidence="6" id="KW-0902">Two-component regulatory system</keyword>
<evidence type="ECO:0000256" key="1">
    <source>
        <dbReference type="ARBA" id="ARBA00000085"/>
    </source>
</evidence>
<evidence type="ECO:0000259" key="8">
    <source>
        <dbReference type="PROSITE" id="PS50109"/>
    </source>
</evidence>
<dbReference type="CDD" id="cd00075">
    <property type="entry name" value="HATPase"/>
    <property type="match status" value="1"/>
</dbReference>
<feature type="transmembrane region" description="Helical" evidence="7">
    <location>
        <begin position="176"/>
        <end position="198"/>
    </location>
</feature>
<sequence length="477" mass="53362">MTRLRAVPSYAVPSLVIVALTALLAFALVRLFQVEQAMRVNVDENMLWVVTQAQVASHRLDQAVNRRALGNSAEDPELRLDILSSRLTLMDDGPQRRYLAAEGLEPRLDEALARMQALRETITTTPGEARFAPERLTPHLDALMASLNRIANRVMMAEWESTGSRLDTYRNSLEKVIAAIAGIGLSGAILVMLLVSALRQRRAAQRGLMAHRDRLEEEVERHIYRYRQAAEALAHALDRERGVSEFYRSFAAMVSHQFRTPLAVIDSGLQRLLRRHHQFTPEQRSERYTRLREAVAQMTRLVESSLTAARLDGKQVEPSMGRHSLSGIVDHLCRLQSEATGTQRLKTQHGTPEPWAWCDRALTEQVLANLVNNALKYSPGDRPVRITTAREGDRVICQVTDFGPGIPADEQPQLFERFYRGSNATGTDGTGLGLNIARHLARIQHGDLTLLSTPDEGTRVTLWLPAADTREAGDEQP</sequence>
<evidence type="ECO:0000256" key="7">
    <source>
        <dbReference type="SAM" id="Phobius"/>
    </source>
</evidence>
<dbReference type="AlphaFoldDB" id="A0A7X4W3B3"/>
<dbReference type="InterPro" id="IPR050736">
    <property type="entry name" value="Sensor_HK_Regulatory"/>
</dbReference>
<dbReference type="InterPro" id="IPR003661">
    <property type="entry name" value="HisK_dim/P_dom"/>
</dbReference>
<dbReference type="InterPro" id="IPR003594">
    <property type="entry name" value="HATPase_dom"/>
</dbReference>
<dbReference type="PRINTS" id="PR00344">
    <property type="entry name" value="BCTRLSENSOR"/>
</dbReference>
<name>A0A7X4W3B3_9GAMM</name>
<comment type="caution">
    <text evidence="9">The sequence shown here is derived from an EMBL/GenBank/DDBJ whole genome shotgun (WGS) entry which is preliminary data.</text>
</comment>
<keyword evidence="3" id="KW-0597">Phosphoprotein</keyword>
<dbReference type="OrthoDB" id="8807260at2"/>
<accession>A0A7X4W3B3</accession>
<keyword evidence="5 9" id="KW-0418">Kinase</keyword>
<evidence type="ECO:0000256" key="5">
    <source>
        <dbReference type="ARBA" id="ARBA00022777"/>
    </source>
</evidence>
<dbReference type="Gene3D" id="1.10.287.130">
    <property type="match status" value="1"/>
</dbReference>
<feature type="domain" description="Histidine kinase" evidence="8">
    <location>
        <begin position="253"/>
        <end position="468"/>
    </location>
</feature>
<dbReference type="PANTHER" id="PTHR43711:SF1">
    <property type="entry name" value="HISTIDINE KINASE 1"/>
    <property type="match status" value="1"/>
</dbReference>
<dbReference type="Pfam" id="PF00512">
    <property type="entry name" value="HisKA"/>
    <property type="match status" value="1"/>
</dbReference>
<dbReference type="RefSeq" id="WP_161430483.1">
    <property type="nucleotide sequence ID" value="NZ_WUTT01000001.1"/>
</dbReference>
<keyword evidence="7" id="KW-0472">Membrane</keyword>
<evidence type="ECO:0000256" key="3">
    <source>
        <dbReference type="ARBA" id="ARBA00022553"/>
    </source>
</evidence>
<keyword evidence="4" id="KW-0808">Transferase</keyword>
<dbReference type="InterPro" id="IPR005467">
    <property type="entry name" value="His_kinase_dom"/>
</dbReference>
<dbReference type="Pfam" id="PF02518">
    <property type="entry name" value="HATPase_c"/>
    <property type="match status" value="1"/>
</dbReference>
<dbReference type="InterPro" id="IPR036097">
    <property type="entry name" value="HisK_dim/P_sf"/>
</dbReference>
<dbReference type="SUPFAM" id="SSF47384">
    <property type="entry name" value="Homodimeric domain of signal transducing histidine kinase"/>
    <property type="match status" value="1"/>
</dbReference>
<keyword evidence="7" id="KW-1133">Transmembrane helix</keyword>
<dbReference type="InterPro" id="IPR004358">
    <property type="entry name" value="Sig_transdc_His_kin-like_C"/>
</dbReference>
<dbReference type="GO" id="GO:0000155">
    <property type="term" value="F:phosphorelay sensor kinase activity"/>
    <property type="evidence" value="ECO:0007669"/>
    <property type="project" value="InterPro"/>
</dbReference>
<evidence type="ECO:0000313" key="9">
    <source>
        <dbReference type="EMBL" id="NAW33450.1"/>
    </source>
</evidence>
<proteinExistence type="predicted"/>
<evidence type="ECO:0000256" key="4">
    <source>
        <dbReference type="ARBA" id="ARBA00022679"/>
    </source>
</evidence>
<feature type="transmembrane region" description="Helical" evidence="7">
    <location>
        <begin position="12"/>
        <end position="32"/>
    </location>
</feature>
<reference evidence="9 10" key="1">
    <citation type="submission" date="2019-12" db="EMBL/GenBank/DDBJ databases">
        <title>Draft genome sequencing of Halomonas alimentaria DSM 15356.</title>
        <authorList>
            <person name="Pandiyan K."/>
            <person name="Kushwaha P."/>
            <person name="Gowdham M."/>
            <person name="Chakdar H."/>
            <person name="Singh A."/>
            <person name="Kumar M."/>
            <person name="Saxena A.K."/>
        </authorList>
    </citation>
    <scope>NUCLEOTIDE SEQUENCE [LARGE SCALE GENOMIC DNA]</scope>
    <source>
        <strain evidence="9 10">DSM 15356</strain>
    </source>
</reference>
<dbReference type="EMBL" id="WUTT01000001">
    <property type="protein sequence ID" value="NAW33450.1"/>
    <property type="molecule type" value="Genomic_DNA"/>
</dbReference>
<dbReference type="SUPFAM" id="SSF55874">
    <property type="entry name" value="ATPase domain of HSP90 chaperone/DNA topoisomerase II/histidine kinase"/>
    <property type="match status" value="1"/>
</dbReference>
<protein>
    <recommendedName>
        <fullName evidence="2">histidine kinase</fullName>
        <ecNumber evidence="2">2.7.13.3</ecNumber>
    </recommendedName>
</protein>
<dbReference type="SMART" id="SM00387">
    <property type="entry name" value="HATPase_c"/>
    <property type="match status" value="1"/>
</dbReference>
<dbReference type="Proteomes" id="UP000487929">
    <property type="component" value="Unassembled WGS sequence"/>
</dbReference>
<keyword evidence="10" id="KW-1185">Reference proteome</keyword>
<dbReference type="InterPro" id="IPR036890">
    <property type="entry name" value="HATPase_C_sf"/>
</dbReference>
<evidence type="ECO:0000256" key="6">
    <source>
        <dbReference type="ARBA" id="ARBA00023012"/>
    </source>
</evidence>
<dbReference type="Gene3D" id="3.30.565.10">
    <property type="entry name" value="Histidine kinase-like ATPase, C-terminal domain"/>
    <property type="match status" value="1"/>
</dbReference>
<organism evidence="9 10">
    <name type="scientific">Halomonas alimentaria</name>
    <dbReference type="NCBI Taxonomy" id="147248"/>
    <lineage>
        <taxon>Bacteria</taxon>
        <taxon>Pseudomonadati</taxon>
        <taxon>Pseudomonadota</taxon>
        <taxon>Gammaproteobacteria</taxon>
        <taxon>Oceanospirillales</taxon>
        <taxon>Halomonadaceae</taxon>
        <taxon>Halomonas</taxon>
    </lineage>
</organism>
<gene>
    <name evidence="9" type="ORF">GRB96_03300</name>
</gene>
<keyword evidence="7" id="KW-0812">Transmembrane</keyword>
<dbReference type="PANTHER" id="PTHR43711">
    <property type="entry name" value="TWO-COMPONENT HISTIDINE KINASE"/>
    <property type="match status" value="1"/>
</dbReference>
<dbReference type="SMART" id="SM00388">
    <property type="entry name" value="HisKA"/>
    <property type="match status" value="1"/>
</dbReference>
<evidence type="ECO:0000313" key="10">
    <source>
        <dbReference type="Proteomes" id="UP000487929"/>
    </source>
</evidence>
<comment type="catalytic activity">
    <reaction evidence="1">
        <text>ATP + protein L-histidine = ADP + protein N-phospho-L-histidine.</text>
        <dbReference type="EC" id="2.7.13.3"/>
    </reaction>
</comment>